<dbReference type="Proteomes" id="UP000694580">
    <property type="component" value="Chromosome 19"/>
</dbReference>
<keyword evidence="3" id="KW-1185">Reference proteome</keyword>
<dbReference type="GO" id="GO:0030496">
    <property type="term" value="C:midbody"/>
    <property type="evidence" value="ECO:0007669"/>
    <property type="project" value="TreeGrafter"/>
</dbReference>
<reference evidence="2" key="2">
    <citation type="submission" date="2025-08" db="UniProtKB">
        <authorList>
            <consortium name="Ensembl"/>
        </authorList>
    </citation>
    <scope>IDENTIFICATION</scope>
</reference>
<evidence type="ECO:0000256" key="1">
    <source>
        <dbReference type="SAM" id="MobiDB-lite"/>
    </source>
</evidence>
<reference evidence="2" key="3">
    <citation type="submission" date="2025-09" db="UniProtKB">
        <authorList>
            <consortium name="Ensembl"/>
        </authorList>
    </citation>
    <scope>IDENTIFICATION</scope>
</reference>
<organism evidence="2 3">
    <name type="scientific">Denticeps clupeoides</name>
    <name type="common">denticle herring</name>
    <dbReference type="NCBI Taxonomy" id="299321"/>
    <lineage>
        <taxon>Eukaryota</taxon>
        <taxon>Metazoa</taxon>
        <taxon>Chordata</taxon>
        <taxon>Craniata</taxon>
        <taxon>Vertebrata</taxon>
        <taxon>Euteleostomi</taxon>
        <taxon>Actinopterygii</taxon>
        <taxon>Neopterygii</taxon>
        <taxon>Teleostei</taxon>
        <taxon>Clupei</taxon>
        <taxon>Clupeiformes</taxon>
        <taxon>Denticipitoidei</taxon>
        <taxon>Denticipitidae</taxon>
        <taxon>Denticeps</taxon>
    </lineage>
</organism>
<proteinExistence type="predicted"/>
<feature type="region of interest" description="Disordered" evidence="1">
    <location>
        <begin position="100"/>
        <end position="130"/>
    </location>
</feature>
<evidence type="ECO:0000313" key="2">
    <source>
        <dbReference type="Ensembl" id="ENSDCDP00010053147.1"/>
    </source>
</evidence>
<feature type="region of interest" description="Disordered" evidence="1">
    <location>
        <begin position="153"/>
        <end position="179"/>
    </location>
</feature>
<protein>
    <submittedName>
        <fullName evidence="2">Uncharacterized protein</fullName>
    </submittedName>
</protein>
<sequence length="179" mass="20463">HTQLRTRYTGRNGDATAAVTHFLRPRPLPRPPGADYEGGLEDERQLLAEEQKSSRARARKFSMETNRRRRALEERRKLCDVQEQRRRENILLQRKQQVQEATERFQRAHLSPSQRKRPGQTPTPAAESAGLNACSTLSIFPFRARPPTIDEALSHLQGPFGSQPQQSSFLSSNSSITRY</sequence>
<accession>A0AAY4E5Y4</accession>
<dbReference type="GO" id="GO:0031122">
    <property type="term" value="P:cytoplasmic microtubule organization"/>
    <property type="evidence" value="ECO:0007669"/>
    <property type="project" value="InterPro"/>
</dbReference>
<dbReference type="AlphaFoldDB" id="A0AAY4E5Y4"/>
<evidence type="ECO:0000313" key="3">
    <source>
        <dbReference type="Proteomes" id="UP000694580"/>
    </source>
</evidence>
<dbReference type="PANTHER" id="PTHR31191:SF4">
    <property type="entry name" value="CENTROSOMAL PROTEIN OF 126 KDA"/>
    <property type="match status" value="1"/>
</dbReference>
<dbReference type="PANTHER" id="PTHR31191">
    <property type="entry name" value="CENTROSOMAL PROTEIN CEP126"/>
    <property type="match status" value="1"/>
</dbReference>
<dbReference type="GO" id="GO:1905515">
    <property type="term" value="P:non-motile cilium assembly"/>
    <property type="evidence" value="ECO:0007669"/>
    <property type="project" value="InterPro"/>
</dbReference>
<dbReference type="GO" id="GO:0005813">
    <property type="term" value="C:centrosome"/>
    <property type="evidence" value="ECO:0007669"/>
    <property type="project" value="InterPro"/>
</dbReference>
<dbReference type="GO" id="GO:0097546">
    <property type="term" value="C:ciliary base"/>
    <property type="evidence" value="ECO:0007669"/>
    <property type="project" value="InterPro"/>
</dbReference>
<feature type="compositionally biased region" description="Low complexity" evidence="1">
    <location>
        <begin position="156"/>
        <end position="179"/>
    </location>
</feature>
<dbReference type="Ensembl" id="ENSDCDT00010063644.1">
    <property type="protein sequence ID" value="ENSDCDP00010053147.1"/>
    <property type="gene ID" value="ENSDCDG00010030915.1"/>
</dbReference>
<dbReference type="GO" id="GO:0007052">
    <property type="term" value="P:mitotic spindle organization"/>
    <property type="evidence" value="ECO:0007669"/>
    <property type="project" value="InterPro"/>
</dbReference>
<dbReference type="GeneTree" id="ENSGT00390000013786"/>
<name>A0AAY4E5Y4_9TELE</name>
<reference evidence="2 3" key="1">
    <citation type="submission" date="2020-06" db="EMBL/GenBank/DDBJ databases">
        <authorList>
            <consortium name="Wellcome Sanger Institute Data Sharing"/>
        </authorList>
    </citation>
    <scope>NUCLEOTIDE SEQUENCE [LARGE SCALE GENOMIC DNA]</scope>
</reference>
<dbReference type="InterPro" id="IPR028257">
    <property type="entry name" value="CEP126"/>
</dbReference>